<dbReference type="Proteomes" id="UP001286313">
    <property type="component" value="Unassembled WGS sequence"/>
</dbReference>
<sequence>MLYKIGGRGEEDGGWGSIIGEGRPADRLLESDSAGTSGLLVRLVAATGGLTPSSLSQRHRVLGGGWWRGGTASSRPPQQPDIALFAHTHLQQVDVYV</sequence>
<proteinExistence type="predicted"/>
<comment type="caution">
    <text evidence="1">The sequence shown here is derived from an EMBL/GenBank/DDBJ whole genome shotgun (WGS) entry which is preliminary data.</text>
</comment>
<keyword evidence="2" id="KW-1185">Reference proteome</keyword>
<gene>
    <name evidence="1" type="ORF">Pcinc_029688</name>
</gene>
<protein>
    <submittedName>
        <fullName evidence="1">Uncharacterized protein</fullName>
    </submittedName>
</protein>
<evidence type="ECO:0000313" key="1">
    <source>
        <dbReference type="EMBL" id="KAK3864651.1"/>
    </source>
</evidence>
<accession>A0AAE1K3M0</accession>
<dbReference type="AlphaFoldDB" id="A0AAE1K3M0"/>
<evidence type="ECO:0000313" key="2">
    <source>
        <dbReference type="Proteomes" id="UP001286313"/>
    </source>
</evidence>
<dbReference type="EMBL" id="JAWQEG010003750">
    <property type="protein sequence ID" value="KAK3864651.1"/>
    <property type="molecule type" value="Genomic_DNA"/>
</dbReference>
<organism evidence="1 2">
    <name type="scientific">Petrolisthes cinctipes</name>
    <name type="common">Flat porcelain crab</name>
    <dbReference type="NCBI Taxonomy" id="88211"/>
    <lineage>
        <taxon>Eukaryota</taxon>
        <taxon>Metazoa</taxon>
        <taxon>Ecdysozoa</taxon>
        <taxon>Arthropoda</taxon>
        <taxon>Crustacea</taxon>
        <taxon>Multicrustacea</taxon>
        <taxon>Malacostraca</taxon>
        <taxon>Eumalacostraca</taxon>
        <taxon>Eucarida</taxon>
        <taxon>Decapoda</taxon>
        <taxon>Pleocyemata</taxon>
        <taxon>Anomura</taxon>
        <taxon>Galatheoidea</taxon>
        <taxon>Porcellanidae</taxon>
        <taxon>Petrolisthes</taxon>
    </lineage>
</organism>
<reference evidence="1" key="1">
    <citation type="submission" date="2023-10" db="EMBL/GenBank/DDBJ databases">
        <title>Genome assemblies of two species of porcelain crab, Petrolisthes cinctipes and Petrolisthes manimaculis (Anomura: Porcellanidae).</title>
        <authorList>
            <person name="Angst P."/>
        </authorList>
    </citation>
    <scope>NUCLEOTIDE SEQUENCE</scope>
    <source>
        <strain evidence="1">PB745_01</strain>
        <tissue evidence="1">Gill</tissue>
    </source>
</reference>
<name>A0AAE1K3M0_PETCI</name>